<dbReference type="InterPro" id="IPR001789">
    <property type="entry name" value="Sig_transdc_resp-reg_receiver"/>
</dbReference>
<dbReference type="Pfam" id="PF00072">
    <property type="entry name" value="Response_reg"/>
    <property type="match status" value="1"/>
</dbReference>
<dbReference type="Gene3D" id="3.40.50.2300">
    <property type="match status" value="1"/>
</dbReference>
<dbReference type="PROSITE" id="PS50110">
    <property type="entry name" value="RESPONSE_REGULATORY"/>
    <property type="match status" value="1"/>
</dbReference>
<dbReference type="InterPro" id="IPR058245">
    <property type="entry name" value="NreC/VraR/RcsB-like_REC"/>
</dbReference>
<dbReference type="GO" id="GO:0003677">
    <property type="term" value="F:DNA binding"/>
    <property type="evidence" value="ECO:0007669"/>
    <property type="project" value="UniProtKB-KW"/>
</dbReference>
<reference evidence="2" key="1">
    <citation type="submission" date="2015-10" db="EMBL/GenBank/DDBJ databases">
        <authorList>
            <person name="Gilbert D.G."/>
        </authorList>
    </citation>
    <scope>NUCLEOTIDE SEQUENCE</scope>
</reference>
<gene>
    <name evidence="2" type="ORF">MGWOODY_Clf2995</name>
</gene>
<evidence type="ECO:0000259" key="1">
    <source>
        <dbReference type="PROSITE" id="PS50110"/>
    </source>
</evidence>
<dbReference type="AlphaFoldDB" id="A0A160VCA5"/>
<dbReference type="PANTHER" id="PTHR45566:SF2">
    <property type="entry name" value="NARL SUBFAMILY"/>
    <property type="match status" value="1"/>
</dbReference>
<evidence type="ECO:0000313" key="2">
    <source>
        <dbReference type="EMBL" id="CUV05756.1"/>
    </source>
</evidence>
<dbReference type="SUPFAM" id="SSF52172">
    <property type="entry name" value="CheY-like"/>
    <property type="match status" value="1"/>
</dbReference>
<proteinExistence type="predicted"/>
<sequence length="125" mass="13686">MSIRIFLIDEHGPARDILARRLESIHGLSVVGFTSDSEAAIREIVTLSPDLVLIDTKMKQSDAMGVCRRVLGADEQIKVAVLTSHRGPDERRQACEAGVEGYLLKIVNPHSLSDWIGLAVGRKPT</sequence>
<accession>A0A160VCA5</accession>
<organism evidence="2">
    <name type="scientific">hydrothermal vent metagenome</name>
    <dbReference type="NCBI Taxonomy" id="652676"/>
    <lineage>
        <taxon>unclassified sequences</taxon>
        <taxon>metagenomes</taxon>
        <taxon>ecological metagenomes</taxon>
    </lineage>
</organism>
<dbReference type="SMART" id="SM00448">
    <property type="entry name" value="REC"/>
    <property type="match status" value="1"/>
</dbReference>
<dbReference type="EMBL" id="FAXA01000464">
    <property type="protein sequence ID" value="CUV05756.1"/>
    <property type="molecule type" value="Genomic_DNA"/>
</dbReference>
<name>A0A160VCA5_9ZZZZ</name>
<feature type="domain" description="Response regulatory" evidence="1">
    <location>
        <begin position="4"/>
        <end position="120"/>
    </location>
</feature>
<dbReference type="InterPro" id="IPR051015">
    <property type="entry name" value="EvgA-like"/>
</dbReference>
<dbReference type="InterPro" id="IPR011006">
    <property type="entry name" value="CheY-like_superfamily"/>
</dbReference>
<dbReference type="CDD" id="cd17535">
    <property type="entry name" value="REC_NarL-like"/>
    <property type="match status" value="1"/>
</dbReference>
<protein>
    <submittedName>
        <fullName evidence="2">DNA-binding response regulator, LuxR family</fullName>
    </submittedName>
</protein>
<dbReference type="PANTHER" id="PTHR45566">
    <property type="entry name" value="HTH-TYPE TRANSCRIPTIONAL REGULATOR YHJB-RELATED"/>
    <property type="match status" value="1"/>
</dbReference>
<keyword evidence="2" id="KW-0238">DNA-binding</keyword>
<dbReference type="GO" id="GO:0000160">
    <property type="term" value="P:phosphorelay signal transduction system"/>
    <property type="evidence" value="ECO:0007669"/>
    <property type="project" value="InterPro"/>
</dbReference>